<evidence type="ECO:0008006" key="5">
    <source>
        <dbReference type="Google" id="ProtNLM"/>
    </source>
</evidence>
<dbReference type="EMBL" id="JAIMBW010000001">
    <property type="protein sequence ID" value="MBY4891469.1"/>
    <property type="molecule type" value="Genomic_DNA"/>
</dbReference>
<gene>
    <name evidence="2" type="ORF">KUL25_01675</name>
    <name evidence="3" type="ORF">KUL25_01680</name>
</gene>
<evidence type="ECO:0000256" key="1">
    <source>
        <dbReference type="SAM" id="SignalP"/>
    </source>
</evidence>
<accession>A0A975TV32</accession>
<feature type="chain" id="PRO_5037976152" description="Secreted protein" evidence="1">
    <location>
        <begin position="26"/>
        <end position="228"/>
    </location>
</feature>
<proteinExistence type="predicted"/>
<evidence type="ECO:0000313" key="2">
    <source>
        <dbReference type="EMBL" id="MBY4891469.1"/>
    </source>
</evidence>
<feature type="signal peptide" evidence="1">
    <location>
        <begin position="1"/>
        <end position="25"/>
    </location>
</feature>
<organism evidence="3">
    <name type="scientific">Gymnodinialimonas phycosphaerae</name>
    <dbReference type="NCBI Taxonomy" id="2841589"/>
    <lineage>
        <taxon>Bacteria</taxon>
        <taxon>Pseudomonadati</taxon>
        <taxon>Pseudomonadota</taxon>
        <taxon>Alphaproteobacteria</taxon>
        <taxon>Rhodobacterales</taxon>
        <taxon>Paracoccaceae</taxon>
        <taxon>Gymnodinialimonas</taxon>
    </lineage>
</organism>
<name>A0A975TV32_9RHOB</name>
<sequence>MSKTYPGRAGFGLALVIVVSAPGNADPVACPDARFQTLGADDVADQICEIATRTAAQLATCNLDVKGPVLFELVDMLPDECLGIFHCGDQRIEIEHPDAYATRLAHGRSGAFSPVSPEAFFESVIRHELAHVALQSLPCPFDNCIVRQEYIAYTMQGRFIPAADIAAFEAVDPVDGPVSRDTLNPIILMMAPDLFARRAWQHLTERDDPCAFIGQIASAQVLLDYERP</sequence>
<keyword evidence="1" id="KW-0732">Signal</keyword>
<reference evidence="3 4" key="1">
    <citation type="submission" date="2021-07" db="EMBL/GenBank/DDBJ databases">
        <title>Karlodiniumbacter phycospheric gen. nov., sp. nov., a phycosphere bacterium isolated from karlodinium veneficum.</title>
        <authorList>
            <person name="Peng Y."/>
            <person name="Jiang L."/>
            <person name="Lee J."/>
        </authorList>
    </citation>
    <scope>NUCLEOTIDE SEQUENCE</scope>
    <source>
        <strain evidence="3 4">N5</strain>
    </source>
</reference>
<evidence type="ECO:0000313" key="4">
    <source>
        <dbReference type="Proteomes" id="UP000693972"/>
    </source>
</evidence>
<evidence type="ECO:0000313" key="3">
    <source>
        <dbReference type="EMBL" id="QXL88259.1"/>
    </source>
</evidence>
<dbReference type="AlphaFoldDB" id="A0A975TV32"/>
<keyword evidence="4" id="KW-1185">Reference proteome</keyword>
<protein>
    <recommendedName>
        <fullName evidence="5">Secreted protein</fullName>
    </recommendedName>
</protein>
<dbReference type="Proteomes" id="UP000693972">
    <property type="component" value="Unassembled WGS sequence"/>
</dbReference>
<dbReference type="EMBL" id="CP078073">
    <property type="protein sequence ID" value="QXL88259.1"/>
    <property type="molecule type" value="Genomic_DNA"/>
</dbReference>
<dbReference type="RefSeq" id="WP_257891336.1">
    <property type="nucleotide sequence ID" value="NZ_JAIMBW010000001.1"/>
</dbReference>